<keyword evidence="2" id="KW-1185">Reference proteome</keyword>
<gene>
    <name evidence="1" type="ORF">KV203_08090</name>
</gene>
<protein>
    <submittedName>
        <fullName evidence="1">Uncharacterized protein</fullName>
    </submittedName>
</protein>
<dbReference type="RefSeq" id="WP_066471538.1">
    <property type="nucleotide sequence ID" value="NZ_CBCRUZ010000001.1"/>
</dbReference>
<proteinExistence type="predicted"/>
<reference evidence="1" key="1">
    <citation type="submission" date="2021-07" db="EMBL/GenBank/DDBJ databases">
        <title>Candidatus Kaistella beijingensis sp. nov. isolated from a municipal wastewater treatment plant is involved in sludge foaming.</title>
        <authorList>
            <person name="Song Y."/>
            <person name="Liu S.-J."/>
        </authorList>
    </citation>
    <scope>NUCLEOTIDE SEQUENCE</scope>
    <source>
        <strain evidence="1">DSM 43998</strain>
    </source>
</reference>
<dbReference type="EMBL" id="CP079105">
    <property type="protein sequence ID" value="QXQ15265.1"/>
    <property type="molecule type" value="Genomic_DNA"/>
</dbReference>
<accession>A0ABX8SBM3</accession>
<organism evidence="1 2">
    <name type="scientific">Skermania pinensis</name>
    <dbReference type="NCBI Taxonomy" id="39122"/>
    <lineage>
        <taxon>Bacteria</taxon>
        <taxon>Bacillati</taxon>
        <taxon>Actinomycetota</taxon>
        <taxon>Actinomycetes</taxon>
        <taxon>Mycobacteriales</taxon>
        <taxon>Gordoniaceae</taxon>
        <taxon>Skermania</taxon>
    </lineage>
</organism>
<evidence type="ECO:0000313" key="2">
    <source>
        <dbReference type="Proteomes" id="UP000887023"/>
    </source>
</evidence>
<name>A0ABX8SBM3_9ACTN</name>
<sequence>MTARTVELQMPTAAAWDRLQAAAASLGTIEEAQENSRFLVVKTRYGLNPVRLRVSVLSGPTAETSRLDIQARGQDIWGVASRKVIDRLCAAL</sequence>
<dbReference type="Proteomes" id="UP000887023">
    <property type="component" value="Chromosome"/>
</dbReference>
<evidence type="ECO:0000313" key="1">
    <source>
        <dbReference type="EMBL" id="QXQ15265.1"/>
    </source>
</evidence>